<dbReference type="OrthoDB" id="1143964at2"/>
<evidence type="ECO:0000313" key="3">
    <source>
        <dbReference type="Proteomes" id="UP000194221"/>
    </source>
</evidence>
<dbReference type="InParanoid" id="A0A1Y2PI39"/>
<keyword evidence="3" id="KW-1185">Reference proteome</keyword>
<reference evidence="2 3" key="1">
    <citation type="submission" date="2015-03" db="EMBL/GenBank/DDBJ databases">
        <title>Genome sequence of Tenacibaculum sp. S2-2, isolated from intestinal microbiota of sea cucumber, Apostichopus japonicas.</title>
        <authorList>
            <person name="Shao Z."/>
            <person name="Wang L."/>
            <person name="Li X."/>
        </authorList>
    </citation>
    <scope>NUCLEOTIDE SEQUENCE [LARGE SCALE GENOMIC DNA]</scope>
    <source>
        <strain evidence="2 3">S2-2</strain>
    </source>
</reference>
<name>A0A1Y2PI39_9FLAO</name>
<organism evidence="2 3">
    <name type="scientific">Tenacibaculum holothuriorum</name>
    <dbReference type="NCBI Taxonomy" id="1635173"/>
    <lineage>
        <taxon>Bacteria</taxon>
        <taxon>Pseudomonadati</taxon>
        <taxon>Bacteroidota</taxon>
        <taxon>Flavobacteriia</taxon>
        <taxon>Flavobacteriales</taxon>
        <taxon>Flavobacteriaceae</taxon>
        <taxon>Tenacibaculum</taxon>
    </lineage>
</organism>
<feature type="transmembrane region" description="Helical" evidence="1">
    <location>
        <begin position="58"/>
        <end position="79"/>
    </location>
</feature>
<feature type="transmembrane region" description="Helical" evidence="1">
    <location>
        <begin position="111"/>
        <end position="133"/>
    </location>
</feature>
<keyword evidence="1" id="KW-1133">Transmembrane helix</keyword>
<dbReference type="EMBL" id="LAPZ01000001">
    <property type="protein sequence ID" value="OSY89399.1"/>
    <property type="molecule type" value="Genomic_DNA"/>
</dbReference>
<evidence type="ECO:0000313" key="2">
    <source>
        <dbReference type="EMBL" id="OSY89399.1"/>
    </source>
</evidence>
<evidence type="ECO:0000256" key="1">
    <source>
        <dbReference type="SAM" id="Phobius"/>
    </source>
</evidence>
<sequence length="144" mass="16070">MTNTNKPSVLFWIIGVVALLWNAMGVNAYIQQAYKTDAFKAMYPDKEVLEMVLNTPSWVMAAFAIAVFGGTLGCIFLLLRKKIATPIFLLSLIGIIVQMFYNLFISKALEVYGPGAVIMPIMVLALGLFLYFYSKKVTQKGWLS</sequence>
<feature type="transmembrane region" description="Helical" evidence="1">
    <location>
        <begin position="86"/>
        <end position="105"/>
    </location>
</feature>
<keyword evidence="1" id="KW-0472">Membrane</keyword>
<dbReference type="Proteomes" id="UP000194221">
    <property type="component" value="Unassembled WGS sequence"/>
</dbReference>
<gene>
    <name evidence="2" type="ORF">WH52_01835</name>
</gene>
<keyword evidence="1" id="KW-0812">Transmembrane</keyword>
<dbReference type="STRING" id="1635173.WH52_01835"/>
<accession>A0A1Y2PI39</accession>
<evidence type="ECO:0008006" key="4">
    <source>
        <dbReference type="Google" id="ProtNLM"/>
    </source>
</evidence>
<comment type="caution">
    <text evidence="2">The sequence shown here is derived from an EMBL/GenBank/DDBJ whole genome shotgun (WGS) entry which is preliminary data.</text>
</comment>
<dbReference type="AlphaFoldDB" id="A0A1Y2PI39"/>
<dbReference type="RefSeq" id="WP_086029211.1">
    <property type="nucleotide sequence ID" value="NZ_LAPZ01000001.1"/>
</dbReference>
<proteinExistence type="predicted"/>
<protein>
    <recommendedName>
        <fullName evidence="4">Sugar transporter</fullName>
    </recommendedName>
</protein>